<dbReference type="EMBL" id="JAQJAN010000010">
    <property type="protein sequence ID" value="KAJ5719689.1"/>
    <property type="molecule type" value="Genomic_DNA"/>
</dbReference>
<evidence type="ECO:0000313" key="2">
    <source>
        <dbReference type="Proteomes" id="UP001215712"/>
    </source>
</evidence>
<protein>
    <submittedName>
        <fullName evidence="1">Uncharacterized protein</fullName>
    </submittedName>
</protein>
<gene>
    <name evidence="1" type="ORF">N7493_007267</name>
</gene>
<comment type="caution">
    <text evidence="1">The sequence shown here is derived from an EMBL/GenBank/DDBJ whole genome shotgun (WGS) entry which is preliminary data.</text>
</comment>
<keyword evidence="2" id="KW-1185">Reference proteome</keyword>
<sequence length="127" mass="14137">MSTSIVVRDPLTSAAAWIGGSGRPYTELVIESNQNKWARQGTPCGITCTLAQNVRIQIRYDYDGNHGFHVDAYKNEQHRVYVWEGNRAGTNVAIADYTRALEHMNNTYISGGQESVATAFLSGRREI</sequence>
<evidence type="ECO:0000313" key="1">
    <source>
        <dbReference type="EMBL" id="KAJ5719689.1"/>
    </source>
</evidence>
<name>A0AAD6HJ72_9EURO</name>
<organism evidence="1 2">
    <name type="scientific">Penicillium malachiteum</name>
    <dbReference type="NCBI Taxonomy" id="1324776"/>
    <lineage>
        <taxon>Eukaryota</taxon>
        <taxon>Fungi</taxon>
        <taxon>Dikarya</taxon>
        <taxon>Ascomycota</taxon>
        <taxon>Pezizomycotina</taxon>
        <taxon>Eurotiomycetes</taxon>
        <taxon>Eurotiomycetidae</taxon>
        <taxon>Eurotiales</taxon>
        <taxon>Aspergillaceae</taxon>
        <taxon>Penicillium</taxon>
    </lineage>
</organism>
<reference evidence="1" key="1">
    <citation type="journal article" date="2023" name="IMA Fungus">
        <title>Comparative genomic study of the Penicillium genus elucidates a diverse pangenome and 15 lateral gene transfer events.</title>
        <authorList>
            <person name="Petersen C."/>
            <person name="Sorensen T."/>
            <person name="Nielsen M.R."/>
            <person name="Sondergaard T.E."/>
            <person name="Sorensen J.L."/>
            <person name="Fitzpatrick D.A."/>
            <person name="Frisvad J.C."/>
            <person name="Nielsen K.L."/>
        </authorList>
    </citation>
    <scope>NUCLEOTIDE SEQUENCE</scope>
    <source>
        <strain evidence="1">IBT 17514</strain>
    </source>
</reference>
<proteinExistence type="predicted"/>
<reference evidence="1" key="2">
    <citation type="submission" date="2023-01" db="EMBL/GenBank/DDBJ databases">
        <authorList>
            <person name="Petersen C."/>
        </authorList>
    </citation>
    <scope>NUCLEOTIDE SEQUENCE</scope>
    <source>
        <strain evidence="1">IBT 17514</strain>
    </source>
</reference>
<dbReference type="AlphaFoldDB" id="A0AAD6HJ72"/>
<accession>A0AAD6HJ72</accession>
<dbReference type="Proteomes" id="UP001215712">
    <property type="component" value="Unassembled WGS sequence"/>
</dbReference>